<feature type="region of interest" description="Disordered" evidence="1">
    <location>
        <begin position="225"/>
        <end position="302"/>
    </location>
</feature>
<dbReference type="AlphaFoldDB" id="A0A1V8SY78"/>
<organism evidence="2 3">
    <name type="scientific">Cryoendolithus antarcticus</name>
    <dbReference type="NCBI Taxonomy" id="1507870"/>
    <lineage>
        <taxon>Eukaryota</taxon>
        <taxon>Fungi</taxon>
        <taxon>Dikarya</taxon>
        <taxon>Ascomycota</taxon>
        <taxon>Pezizomycotina</taxon>
        <taxon>Dothideomycetes</taxon>
        <taxon>Dothideomycetidae</taxon>
        <taxon>Cladosporiales</taxon>
        <taxon>Cladosporiaceae</taxon>
        <taxon>Cryoendolithus</taxon>
    </lineage>
</organism>
<proteinExistence type="predicted"/>
<comment type="caution">
    <text evidence="2">The sequence shown here is derived from an EMBL/GenBank/DDBJ whole genome shotgun (WGS) entry which is preliminary data.</text>
</comment>
<feature type="compositionally biased region" description="Basic and acidic residues" evidence="1">
    <location>
        <begin position="290"/>
        <end position="302"/>
    </location>
</feature>
<dbReference type="STRING" id="1507870.A0A1V8SY78"/>
<reference evidence="3" key="1">
    <citation type="submission" date="2017-03" db="EMBL/GenBank/DDBJ databases">
        <title>Genomes of endolithic fungi from Antarctica.</title>
        <authorList>
            <person name="Coleine C."/>
            <person name="Masonjones S."/>
            <person name="Stajich J.E."/>
        </authorList>
    </citation>
    <scope>NUCLEOTIDE SEQUENCE [LARGE SCALE GENOMIC DNA]</scope>
    <source>
        <strain evidence="3">CCFEE 5527</strain>
    </source>
</reference>
<evidence type="ECO:0000313" key="2">
    <source>
        <dbReference type="EMBL" id="OQO04107.1"/>
    </source>
</evidence>
<sequence>MELVGVAGSVGGLLGLADQCIEDAVTLRTFWQDIKAASNTAANFLNDLNSLIQTLTDIKKLLESVRDEPALRDCGLDAVTLRLHLEGCDGELRRWIATARKSRPDNGKGVKHWFKSFIIAIDKESLRDIRREIQSRRQCLDLALGVLGRALDAQLLDVLHALQARHDELDMKLDTISQSSFTSHPSLRSTASAPLSASRLTIDNGNGVRDSHNFVSWKLPAWSDNGSVSDQRSQGSGTSQHSMQYFRGRRTSLRGSPRPSTPFRRRSPSKDQPQYMRDAHLFTGTTGDQTPDHDSHWTDESVQDDRPLLQRHYWDAAMLCQWTDGRDRINKWMLHSLGVDANQAAFHQQAIEDELNSQGLSVDEVLAAGGSWERLAFQYWLIDEAAFGIDMLQPPTADTIPSLGPPSLRTDRSSQKTFEHSASPPPASAIQFPETSLRGNFATKAAVISPPDSSNGSDDGVAFESRGQMDLRELQEAVRAIDTQRAGSPAVGNKPLQTRSGFYITNVPIEHETTWDEDDWVSSQSDDYSMPLPMHVRKESGELVKSALRPAHRRRYSSIPGTPTYSKPIAISAGTSPVEQYDTLDVAEKVLGAEKPDAPAVVLKQPKPAPPREHVPPTVDMSLDTAQPALDSQEYRELIEKYCFFGSAKPDPPLCVAAVADSCVVALVAEPDREGDKDVARDVAGLVLEAGTASNELDDVDLAAAAADAPTAPERVVEVEGAAVAEGVPVPVWTWPLGAV</sequence>
<accession>A0A1V8SY78</accession>
<evidence type="ECO:0000256" key="1">
    <source>
        <dbReference type="SAM" id="MobiDB-lite"/>
    </source>
</evidence>
<dbReference type="InParanoid" id="A0A1V8SY78"/>
<evidence type="ECO:0000313" key="3">
    <source>
        <dbReference type="Proteomes" id="UP000192596"/>
    </source>
</evidence>
<feature type="compositionally biased region" description="Basic and acidic residues" evidence="1">
    <location>
        <begin position="409"/>
        <end position="419"/>
    </location>
</feature>
<feature type="region of interest" description="Disordered" evidence="1">
    <location>
        <begin position="397"/>
        <end position="433"/>
    </location>
</feature>
<feature type="compositionally biased region" description="Polar residues" evidence="1">
    <location>
        <begin position="225"/>
        <end position="243"/>
    </location>
</feature>
<name>A0A1V8SY78_9PEZI</name>
<dbReference type="EMBL" id="NAJO01000022">
    <property type="protein sequence ID" value="OQO04107.1"/>
    <property type="molecule type" value="Genomic_DNA"/>
</dbReference>
<dbReference type="Proteomes" id="UP000192596">
    <property type="component" value="Unassembled WGS sequence"/>
</dbReference>
<protein>
    <recommendedName>
        <fullName evidence="4">Fungal N-terminal domain-containing protein</fullName>
    </recommendedName>
</protein>
<gene>
    <name evidence="2" type="ORF">B0A48_10716</name>
</gene>
<evidence type="ECO:0008006" key="4">
    <source>
        <dbReference type="Google" id="ProtNLM"/>
    </source>
</evidence>
<keyword evidence="3" id="KW-1185">Reference proteome</keyword>
<dbReference type="OrthoDB" id="1881at2759"/>